<evidence type="ECO:0000313" key="1">
    <source>
        <dbReference type="EMBL" id="PHX54568.1"/>
    </source>
</evidence>
<dbReference type="OrthoDB" id="9975710at2"/>
<organism evidence="1 2">
    <name type="scientific">Tychonema bourrellyi FEM_GT703</name>
    <dbReference type="NCBI Taxonomy" id="2040638"/>
    <lineage>
        <taxon>Bacteria</taxon>
        <taxon>Bacillati</taxon>
        <taxon>Cyanobacteriota</taxon>
        <taxon>Cyanophyceae</taxon>
        <taxon>Oscillatoriophycideae</taxon>
        <taxon>Oscillatoriales</taxon>
        <taxon>Microcoleaceae</taxon>
        <taxon>Tychonema</taxon>
    </lineage>
</organism>
<dbReference type="EMBL" id="NXIB02000091">
    <property type="protein sequence ID" value="PHX54568.1"/>
    <property type="molecule type" value="Genomic_DNA"/>
</dbReference>
<dbReference type="Proteomes" id="UP000226442">
    <property type="component" value="Unassembled WGS sequence"/>
</dbReference>
<sequence>MAFLGCEARSLFGDRETAIALLSPHILLKLVVFLHHFFSQNRRALIMENLLIVNHFIPKSATRLTAGLASTAMRRILCIYFSQIRAIAPLE</sequence>
<accession>A0A2G4EYL5</accession>
<keyword evidence="2" id="KW-1185">Reference proteome</keyword>
<protein>
    <submittedName>
        <fullName evidence="1">Uncharacterized protein</fullName>
    </submittedName>
</protein>
<dbReference type="AlphaFoldDB" id="A0A2G4EYL5"/>
<reference evidence="1" key="1">
    <citation type="submission" date="2017-10" db="EMBL/GenBank/DDBJ databases">
        <title>Draft genome sequence of the planktic cyanobacteria Tychonema bourrellyi isolated from alpine lentic freshwater.</title>
        <authorList>
            <person name="Tett A."/>
            <person name="Armanini F."/>
            <person name="Asnicar F."/>
            <person name="Boscaini A."/>
            <person name="Pasolli E."/>
            <person name="Zolfo M."/>
            <person name="Donati C."/>
            <person name="Salmaso N."/>
            <person name="Segata N."/>
        </authorList>
    </citation>
    <scope>NUCLEOTIDE SEQUENCE</scope>
    <source>
        <strain evidence="1">FEM_GT703</strain>
    </source>
</reference>
<comment type="caution">
    <text evidence="1">The sequence shown here is derived from an EMBL/GenBank/DDBJ whole genome shotgun (WGS) entry which is preliminary data.</text>
</comment>
<proteinExistence type="predicted"/>
<name>A0A2G4EYL5_9CYAN</name>
<evidence type="ECO:0000313" key="2">
    <source>
        <dbReference type="Proteomes" id="UP000226442"/>
    </source>
</evidence>
<dbReference type="RefSeq" id="WP_096829192.1">
    <property type="nucleotide sequence ID" value="NZ_NXIB02000091.1"/>
</dbReference>
<gene>
    <name evidence="1" type="ORF">CP500_015400</name>
</gene>